<gene>
    <name evidence="2" type="ORF">AE618_02195</name>
</gene>
<name>A0A0N0MDN9_9HYPH</name>
<dbReference type="Proteomes" id="UP000037822">
    <property type="component" value="Unassembled WGS sequence"/>
</dbReference>
<dbReference type="AlphaFoldDB" id="A0A0N0MDN9"/>
<keyword evidence="3" id="KW-1185">Reference proteome</keyword>
<dbReference type="PATRIC" id="fig|1526658.3.peg.3497"/>
<evidence type="ECO:0000256" key="1">
    <source>
        <dbReference type="SAM" id="SignalP"/>
    </source>
</evidence>
<feature type="signal peptide" evidence="1">
    <location>
        <begin position="1"/>
        <end position="20"/>
    </location>
</feature>
<feature type="chain" id="PRO_5005855620" evidence="1">
    <location>
        <begin position="21"/>
        <end position="104"/>
    </location>
</feature>
<protein>
    <submittedName>
        <fullName evidence="2">Uncharacterized protein</fullName>
    </submittedName>
</protein>
<dbReference type="EMBL" id="LGSZ01000013">
    <property type="protein sequence ID" value="KPH82732.1"/>
    <property type="molecule type" value="Genomic_DNA"/>
</dbReference>
<sequence length="104" mass="11083">MTFAGVFAALMIATTGSARADAIDGAWCSENGQRLAIDGPSVTTTRGLKLSGDYTRHSFSFILPQNEQDVGSPVEMVLQGETRVRITIGKSAAQIWHRCPPGTS</sequence>
<reference evidence="2 3" key="1">
    <citation type="submission" date="2015-07" db="EMBL/GenBank/DDBJ databases">
        <title>Whole genome sequencing of Bosea vaviloviae isolated from cave pool.</title>
        <authorList>
            <person name="Tan N.E.H."/>
            <person name="Lee Y.P."/>
            <person name="Gan H.M."/>
            <person name="Barton H."/>
            <person name="Savka M.A."/>
        </authorList>
    </citation>
    <scope>NUCLEOTIDE SEQUENCE [LARGE SCALE GENOMIC DNA]</scope>
    <source>
        <strain evidence="2 3">SD260</strain>
    </source>
</reference>
<evidence type="ECO:0000313" key="3">
    <source>
        <dbReference type="Proteomes" id="UP000037822"/>
    </source>
</evidence>
<organism evidence="2 3">
    <name type="scientific">Bosea vaviloviae</name>
    <dbReference type="NCBI Taxonomy" id="1526658"/>
    <lineage>
        <taxon>Bacteria</taxon>
        <taxon>Pseudomonadati</taxon>
        <taxon>Pseudomonadota</taxon>
        <taxon>Alphaproteobacteria</taxon>
        <taxon>Hyphomicrobiales</taxon>
        <taxon>Boseaceae</taxon>
        <taxon>Bosea</taxon>
    </lineage>
</organism>
<evidence type="ECO:0000313" key="2">
    <source>
        <dbReference type="EMBL" id="KPH82732.1"/>
    </source>
</evidence>
<accession>A0A0N0MDN9</accession>
<keyword evidence="1" id="KW-0732">Signal</keyword>
<comment type="caution">
    <text evidence="2">The sequence shown here is derived from an EMBL/GenBank/DDBJ whole genome shotgun (WGS) entry which is preliminary data.</text>
</comment>
<proteinExistence type="predicted"/>